<keyword evidence="1" id="KW-0496">Mitochondrion</keyword>
<dbReference type="InterPro" id="IPR036412">
    <property type="entry name" value="HAD-like_sf"/>
</dbReference>
<evidence type="ECO:0000259" key="3">
    <source>
        <dbReference type="PROSITE" id="PS50969"/>
    </source>
</evidence>
<name>A0A812I8Z9_9DINO</name>
<dbReference type="Proteomes" id="UP000604046">
    <property type="component" value="Unassembled WGS sequence"/>
</dbReference>
<dbReference type="EMBL" id="CAJNDS010000194">
    <property type="protein sequence ID" value="CAE7025549.1"/>
    <property type="molecule type" value="Genomic_DNA"/>
</dbReference>
<gene>
    <name evidence="4" type="primary">ctdspl2</name>
    <name evidence="4" type="ORF">SNAT2548_LOCUS3191</name>
</gene>
<comment type="subcellular location">
    <subcellularLocation>
        <location evidence="1">Mitochondrion inner membrane</location>
        <topology evidence="1">Single-pass membrane protein</topology>
    </subcellularLocation>
</comment>
<evidence type="ECO:0000256" key="2">
    <source>
        <dbReference type="SAM" id="MobiDB-lite"/>
    </source>
</evidence>
<dbReference type="OrthoDB" id="440089at2759"/>
<feature type="region of interest" description="Disordered" evidence="2">
    <location>
        <begin position="1"/>
        <end position="44"/>
    </location>
</feature>
<comment type="subunit">
    <text evidence="1">Component of the TIM23 complex.</text>
</comment>
<dbReference type="CDD" id="cd07521">
    <property type="entry name" value="HAD_FCP1-like"/>
    <property type="match status" value="1"/>
</dbReference>
<comment type="function">
    <text evidence="1">Essential component of the TIM23 complex, a complex that mediates the translocation of transit peptide-containing proteins across the mitochondrial inner membrane.</text>
</comment>
<feature type="domain" description="FCP1 homology" evidence="3">
    <location>
        <begin position="345"/>
        <end position="510"/>
    </location>
</feature>
<comment type="similarity">
    <text evidence="1">Belongs to the TIM50 family.</text>
</comment>
<reference evidence="4" key="1">
    <citation type="submission" date="2021-02" db="EMBL/GenBank/DDBJ databases">
        <authorList>
            <person name="Dougan E. K."/>
            <person name="Rhodes N."/>
            <person name="Thang M."/>
            <person name="Chan C."/>
        </authorList>
    </citation>
    <scope>NUCLEOTIDE SEQUENCE</scope>
</reference>
<organism evidence="4 5">
    <name type="scientific">Symbiodinium natans</name>
    <dbReference type="NCBI Taxonomy" id="878477"/>
    <lineage>
        <taxon>Eukaryota</taxon>
        <taxon>Sar</taxon>
        <taxon>Alveolata</taxon>
        <taxon>Dinophyceae</taxon>
        <taxon>Suessiales</taxon>
        <taxon>Symbiodiniaceae</taxon>
        <taxon>Symbiodinium</taxon>
    </lineage>
</organism>
<dbReference type="GO" id="GO:0005744">
    <property type="term" value="C:TIM23 mitochondrial import inner membrane translocase complex"/>
    <property type="evidence" value="ECO:0007669"/>
    <property type="project" value="UniProtKB-UniRule"/>
</dbReference>
<comment type="caution">
    <text evidence="4">The sequence shown here is derived from an EMBL/GenBank/DDBJ whole genome shotgun (WGS) entry which is preliminary data.</text>
</comment>
<dbReference type="PROSITE" id="PS50969">
    <property type="entry name" value="FCP1"/>
    <property type="match status" value="1"/>
</dbReference>
<dbReference type="InterPro" id="IPR023214">
    <property type="entry name" value="HAD_sf"/>
</dbReference>
<feature type="compositionally biased region" description="Polar residues" evidence="2">
    <location>
        <begin position="1"/>
        <end position="10"/>
    </location>
</feature>
<evidence type="ECO:0000313" key="4">
    <source>
        <dbReference type="EMBL" id="CAE7025549.1"/>
    </source>
</evidence>
<evidence type="ECO:0000256" key="1">
    <source>
        <dbReference type="RuleBase" id="RU365079"/>
    </source>
</evidence>
<dbReference type="GO" id="GO:0015031">
    <property type="term" value="P:protein transport"/>
    <property type="evidence" value="ECO:0007669"/>
    <property type="project" value="UniProtKB-KW"/>
</dbReference>
<dbReference type="AlphaFoldDB" id="A0A812I8Z9"/>
<dbReference type="InterPro" id="IPR004274">
    <property type="entry name" value="FCP1_dom"/>
</dbReference>
<sequence>MVFRSASYTLRNLLGKKESAPKPPKRSSTPRRDGDGKPKPSGFRIIVPDYCRPGQVICVQGPDGQQVEVTVPMGAGPGQPMWVQVQPQASANGAASSNPEEEADSMVRVLEQDAHSACEFAQQRLLDEMQMQMALWASAEACTSEGAESDQLQVAASQPELSQTQAILLAAAEEGNAAQLLAALTEAKKFSVVSISLEEAAKGLREAEEAMLTWRCLRKALKEHDRHDLEVWIEHAASLGLDVPAVVEQVLEALRGREEELLQSLEKRRDVEQRLEFAEECGDAELLAQVRREAELLGVDFTRGTVGALALGDWEDETLLHASLCDSTAFGDLPAEALSWWGLGAKIRRSASKLRMSEAPVPSVAALRGLRGRSPKKKLRSFATLLGEELPLFVSLRPGAQGFLSWLKSNEDIEIAVYTAGTQAYAEQSVAKLGLQGFPALFRDECVPFGLPITKDLTKLGRDLSRVVLVDNSRRSFWLQPENGLLVSDWTGRNPDDKELERVRRELGELLALEDVRPTLSQRSEPSGTLPVLVVLALAVCPALVDHSLKKMRSTN</sequence>
<protein>
    <recommendedName>
        <fullName evidence="1">Mitochondrial import inner membrane translocase subunit TIM50</fullName>
    </recommendedName>
</protein>
<evidence type="ECO:0000313" key="5">
    <source>
        <dbReference type="Proteomes" id="UP000604046"/>
    </source>
</evidence>
<dbReference type="Pfam" id="PF03031">
    <property type="entry name" value="NIF"/>
    <property type="match status" value="1"/>
</dbReference>
<keyword evidence="1" id="KW-0653">Protein transport</keyword>
<dbReference type="InterPro" id="IPR050365">
    <property type="entry name" value="TIM50"/>
</dbReference>
<dbReference type="SMART" id="SM00577">
    <property type="entry name" value="CPDc"/>
    <property type="match status" value="1"/>
</dbReference>
<dbReference type="Gene3D" id="3.40.50.1000">
    <property type="entry name" value="HAD superfamily/HAD-like"/>
    <property type="match status" value="1"/>
</dbReference>
<keyword evidence="5" id="KW-1185">Reference proteome</keyword>
<dbReference type="SUPFAM" id="SSF56784">
    <property type="entry name" value="HAD-like"/>
    <property type="match status" value="1"/>
</dbReference>
<keyword evidence="1" id="KW-0813">Transport</keyword>
<accession>A0A812I8Z9</accession>
<proteinExistence type="inferred from homology"/>
<keyword evidence="1" id="KW-0809">Transit peptide</keyword>
<keyword evidence="1" id="KW-0811">Translocation</keyword>
<dbReference type="PANTHER" id="PTHR12210">
    <property type="entry name" value="DULLARD PROTEIN PHOSPHATASE"/>
    <property type="match status" value="1"/>
</dbReference>